<dbReference type="SUPFAM" id="SSF55166">
    <property type="entry name" value="Hedgehog/DD-peptidase"/>
    <property type="match status" value="1"/>
</dbReference>
<dbReference type="AlphaFoldDB" id="A0A916TH60"/>
<reference evidence="4" key="2">
    <citation type="submission" date="2020-09" db="EMBL/GenBank/DDBJ databases">
        <authorList>
            <person name="Sun Q."/>
            <person name="Zhou Y."/>
        </authorList>
    </citation>
    <scope>NUCLEOTIDE SEQUENCE</scope>
    <source>
        <strain evidence="4">CGMCC 1.15085</strain>
    </source>
</reference>
<dbReference type="InterPro" id="IPR002477">
    <property type="entry name" value="Peptidoglycan-bd-like"/>
</dbReference>
<feature type="chain" id="PRO_5037846825" description="Peptidase M15B domain-containing protein" evidence="1">
    <location>
        <begin position="31"/>
        <end position="322"/>
    </location>
</feature>
<dbReference type="EMBL" id="BMHI01000006">
    <property type="protein sequence ID" value="GGB43846.1"/>
    <property type="molecule type" value="Genomic_DNA"/>
</dbReference>
<dbReference type="Proteomes" id="UP000636793">
    <property type="component" value="Unassembled WGS sequence"/>
</dbReference>
<dbReference type="InterPro" id="IPR036365">
    <property type="entry name" value="PGBD-like_sf"/>
</dbReference>
<dbReference type="Gene3D" id="3.30.1380.10">
    <property type="match status" value="1"/>
</dbReference>
<evidence type="ECO:0000256" key="1">
    <source>
        <dbReference type="SAM" id="SignalP"/>
    </source>
</evidence>
<sequence length="322" mass="34317">MKKMASLVLAGAAALTLSGLSPTGAGSARAATTSSCSVITLAYGDTHHDLVKTLQQRLGGLTVDGIFGNGTLAKVKAFQTTRGLDADGIVGPMTWDLLGGFPGCTTITGYVMADAGAAGSKANIRSGPGLKYSIVGTYGPHAKVTGTRVGTGPWLHTSSGYVHKGTLEWTTSDPSSINGRTPTGSLCKVPMAYNSPDTFEPGYTPTTQRYLNCDNQPYLKSLQASYRAAFGHYAAIDLTYRDIDEQWYWYNKFGSPRAAYPGTSNHGYGLAVDFRETDKPGEEFGWGGTGQQWLSANAHRWGFANPFPYGTDGESYHFQFIG</sequence>
<gene>
    <name evidence="4" type="ORF">GCM10011492_38600</name>
</gene>
<organism evidence="4 5">
    <name type="scientific">Flexivirga endophytica</name>
    <dbReference type="NCBI Taxonomy" id="1849103"/>
    <lineage>
        <taxon>Bacteria</taxon>
        <taxon>Bacillati</taxon>
        <taxon>Actinomycetota</taxon>
        <taxon>Actinomycetes</taxon>
        <taxon>Micrococcales</taxon>
        <taxon>Dermacoccaceae</taxon>
        <taxon>Flexivirga</taxon>
    </lineage>
</organism>
<dbReference type="Gene3D" id="1.10.101.10">
    <property type="entry name" value="PGBD-like superfamily/PGBD"/>
    <property type="match status" value="1"/>
</dbReference>
<dbReference type="RefSeq" id="WP_188838692.1">
    <property type="nucleotide sequence ID" value="NZ_BMHI01000006.1"/>
</dbReference>
<feature type="domain" description="Peptidoglycan binding-like" evidence="2">
    <location>
        <begin position="48"/>
        <end position="98"/>
    </location>
</feature>
<evidence type="ECO:0008006" key="6">
    <source>
        <dbReference type="Google" id="ProtNLM"/>
    </source>
</evidence>
<reference evidence="4" key="1">
    <citation type="journal article" date="2014" name="Int. J. Syst. Evol. Microbiol.">
        <title>Complete genome sequence of Corynebacterium casei LMG S-19264T (=DSM 44701T), isolated from a smear-ripened cheese.</title>
        <authorList>
            <consortium name="US DOE Joint Genome Institute (JGI-PGF)"/>
            <person name="Walter F."/>
            <person name="Albersmeier A."/>
            <person name="Kalinowski J."/>
            <person name="Ruckert C."/>
        </authorList>
    </citation>
    <scope>NUCLEOTIDE SEQUENCE</scope>
    <source>
        <strain evidence="4">CGMCC 1.15085</strain>
    </source>
</reference>
<evidence type="ECO:0000259" key="3">
    <source>
        <dbReference type="Pfam" id="PF02557"/>
    </source>
</evidence>
<dbReference type="GO" id="GO:0006508">
    <property type="term" value="P:proteolysis"/>
    <property type="evidence" value="ECO:0007669"/>
    <property type="project" value="InterPro"/>
</dbReference>
<evidence type="ECO:0000313" key="5">
    <source>
        <dbReference type="Proteomes" id="UP000636793"/>
    </source>
</evidence>
<dbReference type="SUPFAM" id="SSF47090">
    <property type="entry name" value="PGBD-like"/>
    <property type="match status" value="1"/>
</dbReference>
<evidence type="ECO:0000313" key="4">
    <source>
        <dbReference type="EMBL" id="GGB43846.1"/>
    </source>
</evidence>
<name>A0A916TH60_9MICO</name>
<dbReference type="InterPro" id="IPR009045">
    <property type="entry name" value="Zn_M74/Hedgehog-like"/>
</dbReference>
<protein>
    <recommendedName>
        <fullName evidence="6">Peptidase M15B domain-containing protein</fullName>
    </recommendedName>
</protein>
<dbReference type="CDD" id="cd14814">
    <property type="entry name" value="Peptidase_M15"/>
    <property type="match status" value="1"/>
</dbReference>
<proteinExistence type="predicted"/>
<dbReference type="InterPro" id="IPR003709">
    <property type="entry name" value="VanY-like_core_dom"/>
</dbReference>
<dbReference type="Pfam" id="PF02557">
    <property type="entry name" value="VanY"/>
    <property type="match status" value="1"/>
</dbReference>
<feature type="signal peptide" evidence="1">
    <location>
        <begin position="1"/>
        <end position="30"/>
    </location>
</feature>
<evidence type="ECO:0000259" key="2">
    <source>
        <dbReference type="Pfam" id="PF01471"/>
    </source>
</evidence>
<feature type="domain" description="D-alanyl-D-alanine carboxypeptidase-like core" evidence="3">
    <location>
        <begin position="217"/>
        <end position="322"/>
    </location>
</feature>
<keyword evidence="5" id="KW-1185">Reference proteome</keyword>
<dbReference type="InterPro" id="IPR036366">
    <property type="entry name" value="PGBDSf"/>
</dbReference>
<keyword evidence="1" id="KW-0732">Signal</keyword>
<dbReference type="GO" id="GO:0008233">
    <property type="term" value="F:peptidase activity"/>
    <property type="evidence" value="ECO:0007669"/>
    <property type="project" value="InterPro"/>
</dbReference>
<accession>A0A916TH60</accession>
<comment type="caution">
    <text evidence="4">The sequence shown here is derived from an EMBL/GenBank/DDBJ whole genome shotgun (WGS) entry which is preliminary data.</text>
</comment>
<dbReference type="Pfam" id="PF01471">
    <property type="entry name" value="PG_binding_1"/>
    <property type="match status" value="1"/>
</dbReference>